<feature type="transmembrane region" description="Helical" evidence="5">
    <location>
        <begin position="64"/>
        <end position="88"/>
    </location>
</feature>
<dbReference type="Pfam" id="PF01925">
    <property type="entry name" value="TauE"/>
    <property type="match status" value="2"/>
</dbReference>
<dbReference type="InterPro" id="IPR051598">
    <property type="entry name" value="TSUP/Inactive_protease-like"/>
</dbReference>
<feature type="transmembrane region" description="Helical" evidence="5">
    <location>
        <begin position="353"/>
        <end position="371"/>
    </location>
</feature>
<evidence type="ECO:0000256" key="2">
    <source>
        <dbReference type="ARBA" id="ARBA00022692"/>
    </source>
</evidence>
<dbReference type="PANTHER" id="PTHR43701:SF2">
    <property type="entry name" value="MEMBRANE TRANSPORTER PROTEIN YJNA-RELATED"/>
    <property type="match status" value="1"/>
</dbReference>
<accession>A0A250XC32</accession>
<dbReference type="EMBL" id="BEGY01000052">
    <property type="protein sequence ID" value="GAX80459.1"/>
    <property type="molecule type" value="Genomic_DNA"/>
</dbReference>
<feature type="transmembrane region" description="Helical" evidence="5">
    <location>
        <begin position="100"/>
        <end position="122"/>
    </location>
</feature>
<evidence type="ECO:0008006" key="8">
    <source>
        <dbReference type="Google" id="ProtNLM"/>
    </source>
</evidence>
<evidence type="ECO:0000313" key="7">
    <source>
        <dbReference type="Proteomes" id="UP000232323"/>
    </source>
</evidence>
<evidence type="ECO:0000313" key="6">
    <source>
        <dbReference type="EMBL" id="GAX80459.1"/>
    </source>
</evidence>
<gene>
    <name evidence="6" type="ORF">CEUSTIGMA_g7898.t1</name>
</gene>
<feature type="transmembrane region" description="Helical" evidence="5">
    <location>
        <begin position="128"/>
        <end position="148"/>
    </location>
</feature>
<keyword evidence="7" id="KW-1185">Reference proteome</keyword>
<dbReference type="PANTHER" id="PTHR43701">
    <property type="entry name" value="MEMBRANE TRANSPORTER PROTEIN MJ0441-RELATED"/>
    <property type="match status" value="1"/>
</dbReference>
<keyword evidence="4 5" id="KW-0472">Membrane</keyword>
<keyword evidence="2 5" id="KW-0812">Transmembrane</keyword>
<evidence type="ECO:0000256" key="4">
    <source>
        <dbReference type="ARBA" id="ARBA00023136"/>
    </source>
</evidence>
<organism evidence="6 7">
    <name type="scientific">Chlamydomonas eustigma</name>
    <dbReference type="NCBI Taxonomy" id="1157962"/>
    <lineage>
        <taxon>Eukaryota</taxon>
        <taxon>Viridiplantae</taxon>
        <taxon>Chlorophyta</taxon>
        <taxon>core chlorophytes</taxon>
        <taxon>Chlorophyceae</taxon>
        <taxon>CS clade</taxon>
        <taxon>Chlamydomonadales</taxon>
        <taxon>Chlamydomonadaceae</taxon>
        <taxon>Chlamydomonas</taxon>
    </lineage>
</organism>
<evidence type="ECO:0000256" key="3">
    <source>
        <dbReference type="ARBA" id="ARBA00022989"/>
    </source>
</evidence>
<feature type="transmembrane region" description="Helical" evidence="5">
    <location>
        <begin position="160"/>
        <end position="178"/>
    </location>
</feature>
<proteinExistence type="predicted"/>
<dbReference type="AlphaFoldDB" id="A0A250XC32"/>
<dbReference type="OrthoDB" id="10265963at2759"/>
<name>A0A250XC32_9CHLO</name>
<dbReference type="GO" id="GO:0016020">
    <property type="term" value="C:membrane"/>
    <property type="evidence" value="ECO:0007669"/>
    <property type="project" value="UniProtKB-SubCell"/>
</dbReference>
<dbReference type="InterPro" id="IPR002781">
    <property type="entry name" value="TM_pro_TauE-like"/>
</dbReference>
<evidence type="ECO:0000256" key="5">
    <source>
        <dbReference type="SAM" id="Phobius"/>
    </source>
</evidence>
<keyword evidence="3 5" id="KW-1133">Transmembrane helix</keyword>
<feature type="transmembrane region" description="Helical" evidence="5">
    <location>
        <begin position="302"/>
        <end position="322"/>
    </location>
</feature>
<dbReference type="Proteomes" id="UP000232323">
    <property type="component" value="Unassembled WGS sequence"/>
</dbReference>
<comment type="subcellular location">
    <subcellularLocation>
        <location evidence="1">Membrane</location>
        <topology evidence="1">Multi-pass membrane protein</topology>
    </subcellularLocation>
</comment>
<feature type="transmembrane region" description="Helical" evidence="5">
    <location>
        <begin position="263"/>
        <end position="295"/>
    </location>
</feature>
<reference evidence="6 7" key="1">
    <citation type="submission" date="2017-08" db="EMBL/GenBank/DDBJ databases">
        <title>Acidophilic green algal genome provides insights into adaptation to an acidic environment.</title>
        <authorList>
            <person name="Hirooka S."/>
            <person name="Hirose Y."/>
            <person name="Kanesaki Y."/>
            <person name="Higuchi S."/>
            <person name="Fujiwara T."/>
            <person name="Onuma R."/>
            <person name="Era A."/>
            <person name="Ohbayashi R."/>
            <person name="Uzuka A."/>
            <person name="Nozaki H."/>
            <person name="Yoshikawa H."/>
            <person name="Miyagishima S.Y."/>
        </authorList>
    </citation>
    <scope>NUCLEOTIDE SEQUENCE [LARGE SCALE GENOMIC DNA]</scope>
    <source>
        <strain evidence="6 7">NIES-2499</strain>
    </source>
</reference>
<comment type="caution">
    <text evidence="6">The sequence shown here is derived from an EMBL/GenBank/DDBJ whole genome shotgun (WGS) entry which is preliminary data.</text>
</comment>
<evidence type="ECO:0000256" key="1">
    <source>
        <dbReference type="ARBA" id="ARBA00004141"/>
    </source>
</evidence>
<sequence>MLSSKTKSSVLSLTRRSTLRAPTASNTSLNYLPGAGRAPHNMHAASSSTGLQQSDLSLARRMSLWVGALAGGFGSMVGVGGGGLISPIIANSCKSIPQRVISGTSLAAVIVTGATSGVVFHAHGEADFTSAAVVALTAVLMAPLGAKATHLVDSQRLRMLMGYWLYFVAAMVPLKTYLPSRNVPLLSPVAQQQDKESALQGMTSLVDLSATPPSASLGNGTQSSNHGPAVAIDTSSSSSSYSASASTGHYLALELRDLRPSDAVLAATGVVAGFASGLFGVGGGTIVTPALALFAGMGQTQAVGTSLMAMVLPSIVALTQHASLGNVDWRMAAGLGAGTLIGSSLGSNMAVNAPPMLLEGLFAIGIAYLGHKMLAGLKIKQ</sequence>
<protein>
    <recommendedName>
        <fullName evidence="8">Membrane transporter protein</fullName>
    </recommendedName>
</protein>